<keyword evidence="3" id="KW-1185">Reference proteome</keyword>
<keyword evidence="1" id="KW-0812">Transmembrane</keyword>
<feature type="transmembrane region" description="Helical" evidence="1">
    <location>
        <begin position="64"/>
        <end position="90"/>
    </location>
</feature>
<feature type="transmembrane region" description="Helical" evidence="1">
    <location>
        <begin position="141"/>
        <end position="163"/>
    </location>
</feature>
<gene>
    <name evidence="2" type="ORF">IW261DRAFT_1563439</name>
</gene>
<keyword evidence="1" id="KW-0472">Membrane</keyword>
<evidence type="ECO:0000256" key="1">
    <source>
        <dbReference type="SAM" id="Phobius"/>
    </source>
</evidence>
<feature type="transmembrane region" description="Helical" evidence="1">
    <location>
        <begin position="110"/>
        <end position="134"/>
    </location>
</feature>
<feature type="transmembrane region" description="Helical" evidence="1">
    <location>
        <begin position="30"/>
        <end position="52"/>
    </location>
</feature>
<comment type="caution">
    <text evidence="2">The sequence shown here is derived from an EMBL/GenBank/DDBJ whole genome shotgun (WGS) entry which is preliminary data.</text>
</comment>
<feature type="transmembrane region" description="Helical" evidence="1">
    <location>
        <begin position="218"/>
        <end position="240"/>
    </location>
</feature>
<accession>A0AA39PB34</accession>
<name>A0AA39PB34_9AGAR</name>
<reference evidence="2" key="1">
    <citation type="submission" date="2023-06" db="EMBL/GenBank/DDBJ databases">
        <authorList>
            <consortium name="Lawrence Berkeley National Laboratory"/>
            <person name="Ahrendt S."/>
            <person name="Sahu N."/>
            <person name="Indic B."/>
            <person name="Wong-Bajracharya J."/>
            <person name="Merenyi Z."/>
            <person name="Ke H.-M."/>
            <person name="Monk M."/>
            <person name="Kocsube S."/>
            <person name="Drula E."/>
            <person name="Lipzen A."/>
            <person name="Balint B."/>
            <person name="Henrissat B."/>
            <person name="Andreopoulos B."/>
            <person name="Martin F.M."/>
            <person name="Harder C.B."/>
            <person name="Rigling D."/>
            <person name="Ford K.L."/>
            <person name="Foster G.D."/>
            <person name="Pangilinan J."/>
            <person name="Papanicolaou A."/>
            <person name="Barry K."/>
            <person name="LaButti K."/>
            <person name="Viragh M."/>
            <person name="Koriabine M."/>
            <person name="Yan M."/>
            <person name="Riley R."/>
            <person name="Champramary S."/>
            <person name="Plett K.L."/>
            <person name="Tsai I.J."/>
            <person name="Slot J."/>
            <person name="Sipos G."/>
            <person name="Plett J."/>
            <person name="Nagy L.G."/>
            <person name="Grigoriev I.V."/>
        </authorList>
    </citation>
    <scope>NUCLEOTIDE SEQUENCE</scope>
    <source>
        <strain evidence="2">ICMP 16352</strain>
    </source>
</reference>
<evidence type="ECO:0000313" key="3">
    <source>
        <dbReference type="Proteomes" id="UP001175227"/>
    </source>
</evidence>
<evidence type="ECO:0000313" key="2">
    <source>
        <dbReference type="EMBL" id="KAK0480759.1"/>
    </source>
</evidence>
<dbReference type="AlphaFoldDB" id="A0AA39PB34"/>
<dbReference type="Proteomes" id="UP001175227">
    <property type="component" value="Unassembled WGS sequence"/>
</dbReference>
<keyword evidence="1" id="KW-1133">Transmembrane helix</keyword>
<dbReference type="EMBL" id="JAUEPR010000009">
    <property type="protein sequence ID" value="KAK0480759.1"/>
    <property type="molecule type" value="Genomic_DNA"/>
</dbReference>
<sequence>MTTQTNIPSDLTDDDKTYVFQILDAQLNSIILTALLYGIYTGILAVTLRNIFIDKYWSIRRTPVFVIILLYTLITINFAFNWSYACSAFIENGQSFWTVYLKFDSPVQAMVWESGIVATSSTILADIYIIWCCWMVWGRRWVVALLPSLSLISATVSKIIKLYRQYFDVNAPPGIFPILYIAFVLTTTLWCTILIIYRILIVTGVKHGADSRLRVYQHFILVIIESSALYSISLLVFLAFTIRGDLGMHYLDAIAGTAKGVAPTLLIGRAAAGHTRPKDDCDELSAVSTLHFRTPSELCTTSCQEITRQSAVLETDIEAQSEPLALVSVEKA</sequence>
<proteinExistence type="predicted"/>
<protein>
    <submittedName>
        <fullName evidence="2">Uncharacterized protein</fullName>
    </submittedName>
</protein>
<organism evidence="2 3">
    <name type="scientific">Armillaria novae-zelandiae</name>
    <dbReference type="NCBI Taxonomy" id="153914"/>
    <lineage>
        <taxon>Eukaryota</taxon>
        <taxon>Fungi</taxon>
        <taxon>Dikarya</taxon>
        <taxon>Basidiomycota</taxon>
        <taxon>Agaricomycotina</taxon>
        <taxon>Agaricomycetes</taxon>
        <taxon>Agaricomycetidae</taxon>
        <taxon>Agaricales</taxon>
        <taxon>Marasmiineae</taxon>
        <taxon>Physalacriaceae</taxon>
        <taxon>Armillaria</taxon>
    </lineage>
</organism>
<feature type="transmembrane region" description="Helical" evidence="1">
    <location>
        <begin position="175"/>
        <end position="197"/>
    </location>
</feature>